<dbReference type="RefSeq" id="WP_341414219.1">
    <property type="nucleotide sequence ID" value="NZ_JBBPCC010000002.1"/>
</dbReference>
<dbReference type="GO" id="GO:0016853">
    <property type="term" value="F:isomerase activity"/>
    <property type="evidence" value="ECO:0007669"/>
    <property type="project" value="UniProtKB-KW"/>
</dbReference>
<name>A0ABU9DE68_9BACL</name>
<dbReference type="Gene3D" id="3.20.20.150">
    <property type="entry name" value="Divalent-metal-dependent TIM barrel enzymes"/>
    <property type="match status" value="1"/>
</dbReference>
<dbReference type="PANTHER" id="PTHR12110">
    <property type="entry name" value="HYDROXYPYRUVATE ISOMERASE"/>
    <property type="match status" value="1"/>
</dbReference>
<evidence type="ECO:0000313" key="3">
    <source>
        <dbReference type="Proteomes" id="UP001469365"/>
    </source>
</evidence>
<comment type="caution">
    <text evidence="2">The sequence shown here is derived from an EMBL/GenBank/DDBJ whole genome shotgun (WGS) entry which is preliminary data.</text>
</comment>
<keyword evidence="2" id="KW-0413">Isomerase</keyword>
<dbReference type="EMBL" id="JBBPCC010000002">
    <property type="protein sequence ID" value="MEK8127161.1"/>
    <property type="molecule type" value="Genomic_DNA"/>
</dbReference>
<dbReference type="InterPro" id="IPR013022">
    <property type="entry name" value="Xyl_isomerase-like_TIM-brl"/>
</dbReference>
<dbReference type="Pfam" id="PF01261">
    <property type="entry name" value="AP_endonuc_2"/>
    <property type="match status" value="1"/>
</dbReference>
<reference evidence="2 3" key="1">
    <citation type="submission" date="2024-04" db="EMBL/GenBank/DDBJ databases">
        <title>draft genome sequnece of Paenibacillus filicis.</title>
        <authorList>
            <person name="Kim D.-U."/>
        </authorList>
    </citation>
    <scope>NUCLEOTIDE SEQUENCE [LARGE SCALE GENOMIC DNA]</scope>
    <source>
        <strain evidence="2 3">KACC14197</strain>
    </source>
</reference>
<dbReference type="SUPFAM" id="SSF51658">
    <property type="entry name" value="Xylose isomerase-like"/>
    <property type="match status" value="1"/>
</dbReference>
<evidence type="ECO:0000259" key="1">
    <source>
        <dbReference type="Pfam" id="PF01261"/>
    </source>
</evidence>
<dbReference type="Proteomes" id="UP001469365">
    <property type="component" value="Unassembled WGS sequence"/>
</dbReference>
<feature type="domain" description="Xylose isomerase-like TIM barrel" evidence="1">
    <location>
        <begin position="23"/>
        <end position="242"/>
    </location>
</feature>
<proteinExistence type="predicted"/>
<sequence>MITLTGFADEISQDLEVQLDVLQSEGISHLELRNVWGKNVLELTDEEAARLKQRLQERGFKLSSIGSPIGKIRITDPFEPHLKSFSRAIELARYLEAPYIRIFSFFIPEGEEAGKYEGEVLSRMKLLTEIAEREDVRLLHENEKHVYGDTGERCLGILQACDSPQLRAAFDPANFVQCGVRPMTDAYPLIAPYVTYIHIKDALMESGQVVPAGQGDGELPQLVQELKRRQYTGFMSLEPHLSAAETFQGYSRPDLFVVAVRALKKLLADQQMDWN</sequence>
<accession>A0ABU9DE68</accession>
<dbReference type="PANTHER" id="PTHR12110:SF53">
    <property type="entry name" value="BLR5974 PROTEIN"/>
    <property type="match status" value="1"/>
</dbReference>
<keyword evidence="3" id="KW-1185">Reference proteome</keyword>
<organism evidence="2 3">
    <name type="scientific">Paenibacillus filicis</name>
    <dbReference type="NCBI Taxonomy" id="669464"/>
    <lineage>
        <taxon>Bacteria</taxon>
        <taxon>Bacillati</taxon>
        <taxon>Bacillota</taxon>
        <taxon>Bacilli</taxon>
        <taxon>Bacillales</taxon>
        <taxon>Paenibacillaceae</taxon>
        <taxon>Paenibacillus</taxon>
    </lineage>
</organism>
<dbReference type="InterPro" id="IPR036237">
    <property type="entry name" value="Xyl_isomerase-like_sf"/>
</dbReference>
<protein>
    <submittedName>
        <fullName evidence="2">Sugar phosphate isomerase/epimerase family protein</fullName>
    </submittedName>
</protein>
<gene>
    <name evidence="2" type="ORF">WMW72_04465</name>
</gene>
<dbReference type="InterPro" id="IPR050312">
    <property type="entry name" value="IolE/XylAMocC-like"/>
</dbReference>
<evidence type="ECO:0000313" key="2">
    <source>
        <dbReference type="EMBL" id="MEK8127161.1"/>
    </source>
</evidence>